<organism evidence="8 9">
    <name type="scientific">Daedalea quercina L-15889</name>
    <dbReference type="NCBI Taxonomy" id="1314783"/>
    <lineage>
        <taxon>Eukaryota</taxon>
        <taxon>Fungi</taxon>
        <taxon>Dikarya</taxon>
        <taxon>Basidiomycota</taxon>
        <taxon>Agaricomycotina</taxon>
        <taxon>Agaricomycetes</taxon>
        <taxon>Polyporales</taxon>
        <taxon>Fomitopsis</taxon>
    </lineage>
</organism>
<keyword evidence="9" id="KW-1185">Reference proteome</keyword>
<protein>
    <recommendedName>
        <fullName evidence="7">Nudix hydrolase domain-containing protein</fullName>
    </recommendedName>
</protein>
<keyword evidence="4" id="KW-0378">Hydrolase</keyword>
<feature type="domain" description="Nudix hydrolase" evidence="7">
    <location>
        <begin position="48"/>
        <end position="207"/>
    </location>
</feature>
<dbReference type="PANTHER" id="PTHR12992">
    <property type="entry name" value="NUDIX HYDROLASE"/>
    <property type="match status" value="1"/>
</dbReference>
<dbReference type="PROSITE" id="PS51462">
    <property type="entry name" value="NUDIX"/>
    <property type="match status" value="1"/>
</dbReference>
<dbReference type="InterPro" id="IPR015797">
    <property type="entry name" value="NUDIX_hydrolase-like_dom_sf"/>
</dbReference>
<dbReference type="AlphaFoldDB" id="A0A165SGL1"/>
<dbReference type="PANTHER" id="PTHR12992:SF24">
    <property type="entry name" value="PEROXISOMAL COENZYME A DIPHOSPHATASE NUDT7"/>
    <property type="match status" value="1"/>
</dbReference>
<evidence type="ECO:0000259" key="7">
    <source>
        <dbReference type="PROSITE" id="PS51462"/>
    </source>
</evidence>
<comment type="cofactor">
    <cofactor evidence="1">
        <name>Mn(2+)</name>
        <dbReference type="ChEBI" id="CHEBI:29035"/>
    </cofactor>
</comment>
<sequence length="275" mass="29655">MLRTLTTTATTGSSARIPITSPLSRTSLSIIKSTLASTFEDSDVITGESHAAVLIPLCNVDNKPGVLLEVRGKLRTHSGEVSFPGGRVDEIDASPLAAALRETQEELGIQPRQVEILGRIGPPETSLSGLRVWPYIGFVHAEPHAGPSEEVPVHVPDVDMPLPSLSLSKLRLSPAEVAHAFHLPMSALISPPRLHSYLFRAARPYFAVSVADFAGGPDAIHSGPDATPIWINDAQQRDEIGGGREGRLEVWGLTGWYLSELMRRLGIYSDKASTY</sequence>
<dbReference type="SUPFAM" id="SSF55811">
    <property type="entry name" value="Nudix"/>
    <property type="match status" value="1"/>
</dbReference>
<keyword evidence="6" id="KW-0464">Manganese</keyword>
<keyword evidence="5" id="KW-0460">Magnesium</keyword>
<dbReference type="GO" id="GO:0015938">
    <property type="term" value="P:coenzyme A catabolic process"/>
    <property type="evidence" value="ECO:0007669"/>
    <property type="project" value="TreeGrafter"/>
</dbReference>
<dbReference type="STRING" id="1314783.A0A165SGL1"/>
<evidence type="ECO:0000256" key="3">
    <source>
        <dbReference type="ARBA" id="ARBA00022723"/>
    </source>
</evidence>
<evidence type="ECO:0000256" key="4">
    <source>
        <dbReference type="ARBA" id="ARBA00022801"/>
    </source>
</evidence>
<dbReference type="OrthoDB" id="206213at2759"/>
<keyword evidence="3" id="KW-0479">Metal-binding</keyword>
<dbReference type="GO" id="GO:0010945">
    <property type="term" value="F:coenzyme A diphosphatase activity"/>
    <property type="evidence" value="ECO:0007669"/>
    <property type="project" value="InterPro"/>
</dbReference>
<proteinExistence type="predicted"/>
<dbReference type="Proteomes" id="UP000076727">
    <property type="component" value="Unassembled WGS sequence"/>
</dbReference>
<evidence type="ECO:0000256" key="1">
    <source>
        <dbReference type="ARBA" id="ARBA00001936"/>
    </source>
</evidence>
<dbReference type="Pfam" id="PF00293">
    <property type="entry name" value="NUDIX"/>
    <property type="match status" value="1"/>
</dbReference>
<comment type="cofactor">
    <cofactor evidence="2">
        <name>Mg(2+)</name>
        <dbReference type="ChEBI" id="CHEBI:18420"/>
    </cofactor>
</comment>
<dbReference type="EMBL" id="KV429043">
    <property type="protein sequence ID" value="KZT71952.1"/>
    <property type="molecule type" value="Genomic_DNA"/>
</dbReference>
<evidence type="ECO:0000256" key="5">
    <source>
        <dbReference type="ARBA" id="ARBA00022842"/>
    </source>
</evidence>
<dbReference type="Gene3D" id="3.90.79.10">
    <property type="entry name" value="Nucleoside Triphosphate Pyrophosphohydrolase"/>
    <property type="match status" value="1"/>
</dbReference>
<dbReference type="InterPro" id="IPR000086">
    <property type="entry name" value="NUDIX_hydrolase_dom"/>
</dbReference>
<gene>
    <name evidence="8" type="ORF">DAEQUDRAFT_723572</name>
</gene>
<reference evidence="8 9" key="1">
    <citation type="journal article" date="2016" name="Mol. Biol. Evol.">
        <title>Comparative Genomics of Early-Diverging Mushroom-Forming Fungi Provides Insights into the Origins of Lignocellulose Decay Capabilities.</title>
        <authorList>
            <person name="Nagy L.G."/>
            <person name="Riley R."/>
            <person name="Tritt A."/>
            <person name="Adam C."/>
            <person name="Daum C."/>
            <person name="Floudas D."/>
            <person name="Sun H."/>
            <person name="Yadav J.S."/>
            <person name="Pangilinan J."/>
            <person name="Larsson K.H."/>
            <person name="Matsuura K."/>
            <person name="Barry K."/>
            <person name="Labutti K."/>
            <person name="Kuo R."/>
            <person name="Ohm R.A."/>
            <person name="Bhattacharya S.S."/>
            <person name="Shirouzu T."/>
            <person name="Yoshinaga Y."/>
            <person name="Martin F.M."/>
            <person name="Grigoriev I.V."/>
            <person name="Hibbett D.S."/>
        </authorList>
    </citation>
    <scope>NUCLEOTIDE SEQUENCE [LARGE SCALE GENOMIC DNA]</scope>
    <source>
        <strain evidence="8 9">L-15889</strain>
    </source>
</reference>
<evidence type="ECO:0000313" key="8">
    <source>
        <dbReference type="EMBL" id="KZT71952.1"/>
    </source>
</evidence>
<dbReference type="InterPro" id="IPR045121">
    <property type="entry name" value="CoAse"/>
</dbReference>
<name>A0A165SGL1_9APHY</name>
<evidence type="ECO:0000256" key="6">
    <source>
        <dbReference type="ARBA" id="ARBA00023211"/>
    </source>
</evidence>
<dbReference type="CDD" id="cd03426">
    <property type="entry name" value="NUDIX_CoAse_Nudt7"/>
    <property type="match status" value="1"/>
</dbReference>
<evidence type="ECO:0000313" key="9">
    <source>
        <dbReference type="Proteomes" id="UP000076727"/>
    </source>
</evidence>
<evidence type="ECO:0000256" key="2">
    <source>
        <dbReference type="ARBA" id="ARBA00001946"/>
    </source>
</evidence>
<dbReference type="GO" id="GO:0046872">
    <property type="term" value="F:metal ion binding"/>
    <property type="evidence" value="ECO:0007669"/>
    <property type="project" value="UniProtKB-KW"/>
</dbReference>
<accession>A0A165SGL1</accession>